<sequence>MILRSTASGKRLPKIYYQSYFLSTKPQSNTESFAKYGILPYFQSKLNSWLNPGSQVKTPPTEIQTFILQNLLLNKKNVIVNQSNKPGKSLGLLLHALNLSLTKRPWYSVESRRIPQKPARSLDSVILVPTDEMVSKYHKYCEKLISPMEKNCVPVEVFKTNGPLHITRDPLTVKFLSRKKLPEITTDSSDSKLDTANHSQVMVTTLSGLLDTIQNDPDQFKFLRFFAIDQLDYFMKSVDLNGFSVVSQNAKGKYKNRLLETIRQIETLRKDTREERLTEFVKLAAQDLNETLTSQQIDEIVRIVSERRVAKFPKKFVCSDLMKEELAERLRYECLDNIQYCIVANPSHPHVLALNELFLQKDLASNSASDIEKKQLYIKNPETFKLKNIINRRFAMEDSLDLFKPLERTNKIESYFPVFHDGQVEDYKNVFNLPSHDQVRKLLEHFVGSKSSIKDYAKKYHSEKKLNSIEEYAEFINVISLGFKKRLPGSSLTVIVPAYINPEELKTKLAVELNDTIDRVLAVPEFLVSGTNLESESFMFAGLDTLMYQTAFTEGNIDKKLNLGVNEPYGDLLHVHIWRLLSSTSVSRKKRVIFALNGNNASSEDLSRIGQIFAFNNISGQLEIKPFVRVS</sequence>
<evidence type="ECO:0000313" key="1">
    <source>
        <dbReference type="CGD" id="CAL0000199024"/>
    </source>
</evidence>
<evidence type="ECO:0000313" key="2">
    <source>
        <dbReference type="EMBL" id="AOW31426.1"/>
    </source>
</evidence>
<dbReference type="InParanoid" id="A0A1D8PTG3"/>
<dbReference type="EMBL" id="CP017630">
    <property type="protein sequence ID" value="AOW31426.1"/>
    <property type="molecule type" value="Genomic_DNA"/>
</dbReference>
<dbReference type="Gene3D" id="3.40.50.300">
    <property type="entry name" value="P-loop containing nucleotide triphosphate hydrolases"/>
    <property type="match status" value="1"/>
</dbReference>
<name>A0A1D8PTG3_CANAL</name>
<dbReference type="GO" id="GO:0005730">
    <property type="term" value="C:nucleolus"/>
    <property type="evidence" value="ECO:0000318"/>
    <property type="project" value="GO_Central"/>
</dbReference>
<protein>
    <submittedName>
        <fullName evidence="2">Uncharacterized protein</fullName>
    </submittedName>
</protein>
<accession>A0A1D8PTG3</accession>
<organism evidence="2 3">
    <name type="scientific">Candida albicans (strain SC5314 / ATCC MYA-2876)</name>
    <name type="common">Yeast</name>
    <dbReference type="NCBI Taxonomy" id="237561"/>
    <lineage>
        <taxon>Eukaryota</taxon>
        <taxon>Fungi</taxon>
        <taxon>Dikarya</taxon>
        <taxon>Ascomycota</taxon>
        <taxon>Saccharomycotina</taxon>
        <taxon>Pichiomycetes</taxon>
        <taxon>Debaryomycetaceae</taxon>
        <taxon>Candida/Lodderomyces clade</taxon>
        <taxon>Candida</taxon>
    </lineage>
</organism>
<dbReference type="VEuPathDB" id="FungiDB:CR_07310W_A"/>
<keyword evidence="3" id="KW-1185">Reference proteome</keyword>
<dbReference type="CGD" id="CAL0000199024">
    <property type="gene designation" value="orf19.13556"/>
</dbReference>
<dbReference type="SUPFAM" id="SSF52540">
    <property type="entry name" value="P-loop containing nucleoside triphosphate hydrolases"/>
    <property type="match status" value="1"/>
</dbReference>
<dbReference type="Proteomes" id="UP000000559">
    <property type="component" value="Chromosome R"/>
</dbReference>
<gene>
    <name evidence="2" type="ordered locus">CAALFM_CR07310WA</name>
    <name evidence="1" type="ordered locus">orf19.13556</name>
</gene>
<dbReference type="RefSeq" id="XP_712344.2">
    <property type="nucleotide sequence ID" value="XM_707251.2"/>
</dbReference>
<dbReference type="KEGG" id="cal:CAALFM_CR07310WA"/>
<evidence type="ECO:0000313" key="3">
    <source>
        <dbReference type="Proteomes" id="UP000000559"/>
    </source>
</evidence>
<proteinExistence type="predicted"/>
<reference evidence="2 3" key="2">
    <citation type="journal article" date="2007" name="Genome Biol.">
        <title>Assembly of the Candida albicans genome into sixteen supercontigs aligned on the eight chromosomes.</title>
        <authorList>
            <person name="van het Hoog M."/>
            <person name="Rast T.J."/>
            <person name="Martchenko M."/>
            <person name="Grindle S."/>
            <person name="Dignard D."/>
            <person name="Hogues H."/>
            <person name="Cuomo C."/>
            <person name="Berriman M."/>
            <person name="Scherer S."/>
            <person name="Magee B.B."/>
            <person name="Whiteway M."/>
            <person name="Chibana H."/>
            <person name="Nantel A."/>
            <person name="Magee P.T."/>
        </authorList>
    </citation>
    <scope>GENOME REANNOTATION</scope>
    <source>
        <strain evidence="3">SC5314 / ATCC MYA-2876</strain>
    </source>
</reference>
<dbReference type="InterPro" id="IPR027417">
    <property type="entry name" value="P-loop_NTPase"/>
</dbReference>
<reference evidence="2 3" key="3">
    <citation type="journal article" date="2013" name="Genome Biol.">
        <title>Assembly of a phased diploid Candida albicans genome facilitates allele-specific measurements and provides a simple model for repeat and indel structure.</title>
        <authorList>
            <person name="Muzzey D."/>
            <person name="Schwartz K."/>
            <person name="Weissman J.S."/>
            <person name="Sherlock G."/>
        </authorList>
    </citation>
    <scope>NUCLEOTIDE SEQUENCE [LARGE SCALE GENOMIC DNA]</scope>
    <source>
        <strain evidence="3">SC5314 / ATCC MYA-2876</strain>
    </source>
</reference>
<reference evidence="2 3" key="1">
    <citation type="journal article" date="2004" name="Proc. Natl. Acad. Sci. U.S.A.">
        <title>The diploid genome sequence of Candida albicans.</title>
        <authorList>
            <person name="Jones T."/>
            <person name="Federspiel N.A."/>
            <person name="Chibana H."/>
            <person name="Dungan J."/>
            <person name="Kalman S."/>
            <person name="Magee B.B."/>
            <person name="Newport G."/>
            <person name="Thorstenson Y.R."/>
            <person name="Agabian N."/>
            <person name="Magee P.T."/>
            <person name="Davis R.W."/>
            <person name="Scherer S."/>
        </authorList>
    </citation>
    <scope>NUCLEOTIDE SEQUENCE [LARGE SCALE GENOMIC DNA]</scope>
    <source>
        <strain evidence="3">SC5314 / ATCC MYA-2876</strain>
    </source>
</reference>
<dbReference type="GeneID" id="3646058"/>
<dbReference type="GO" id="GO:0000463">
    <property type="term" value="P:maturation of LSU-rRNA from tricistronic rRNA transcript (SSU-rRNA, 5.8S rRNA, LSU-rRNA)"/>
    <property type="evidence" value="ECO:0000318"/>
    <property type="project" value="GO_Central"/>
</dbReference>
<dbReference type="AlphaFoldDB" id="A0A1D8PTG3"/>
<dbReference type="OrthoDB" id="4017834at2759"/>
<dbReference type="eggNOG" id="ENOG502RPZX">
    <property type="taxonomic scope" value="Eukaryota"/>
</dbReference>